<feature type="region of interest" description="Disordered" evidence="12">
    <location>
        <begin position="553"/>
        <end position="576"/>
    </location>
</feature>
<dbReference type="InterPro" id="IPR044004">
    <property type="entry name" value="TSP1_spondin_dom"/>
</dbReference>
<sequence>MNSMSSLLLLLVIFFQINSNIAIRCDRNPEGFTANKSPADGRFRLKISGNPERYTPGETYTITLYGTRPLQVPQKFIGFALGAEKDTDARDQFATSYRAKIQDVGEFHIESAAALAIFSGKCPGLIQHSSSMPKTEVQVSWTAPLVGAGCIAIRATVIEHRDIWYKDDGPLSKVLCEDEVDSLDSQPAIVDPCCACDEAKYELTFEGLWSRHTHPKDFPSNGWLTRFSDVIGASHTVEYRFWEYGQSARDGLQQIAEHGSTRKLEFELKDESEHIRTIIKARGIAYPNVTGKTFAVFRVDSSNHLVSLVSQIDPSPDWFVGVSGLELCLSNCSWVENKVLNLYPVDAGTDSGPSYISPKQPTIPREAIRRIKTNSPNDVRSPFYDPSGNEMKPMARLYLNRQRIYEKVCEGGSQENTEDNACDVGPWGNVQCGQGKRYKQRSYVNEIAASQANCKKKLTMREDCYGKGYGSDCDDLDVQNDPDDDGVDNVNPDCGLTEWGPWSECSTECGMGTRTRSRRYKNKKAQKKCTKGVPNPPALSETVDCRSEVGCSGDITPEPVSSAPRGRPSNSRCKMTPWSEWSPCSATCGYGRKIRSRMPMHKHNDFDKFNRRVMDHYHKRTQSSNEQNDNDDDEENTQVTDPSDPCYGEQTIQEVRCGQENPPCQGLFGATPEFCYLEPKVGNCRGSINRWYYDKNKKDCRLFPYTECGGNKNNFLSREDCLTVCGRQHLDNLIRDQIRSNYNEEIPYENNEKIDCVVTEWRRSACNATCGEGYRTKTRTILTHPKNGGRKCPLKLRKIEKCTTRCESKNDINSFLSNTNRIQNELSNLECEYSPWSNWSPCSKSCGEGAVQQRTRYVLNPTLATFCTQRLEERPCDNMPCLVG</sequence>
<dbReference type="Gene3D" id="2.60.40.4060">
    <property type="entry name" value="Reeler domain"/>
    <property type="match status" value="1"/>
</dbReference>
<dbReference type="PANTHER" id="PTHR11311">
    <property type="entry name" value="SPONDIN"/>
    <property type="match status" value="1"/>
</dbReference>
<dbReference type="Gene3D" id="2.60.40.2130">
    <property type="entry name" value="F-spondin domain"/>
    <property type="match status" value="1"/>
</dbReference>
<evidence type="ECO:0000256" key="1">
    <source>
        <dbReference type="ARBA" id="ARBA00004498"/>
    </source>
</evidence>
<feature type="domain" description="BPTI/Kunitz inhibitor" evidence="14">
    <location>
        <begin position="675"/>
        <end position="725"/>
    </location>
</feature>
<keyword evidence="6 13" id="KW-0732">Signal</keyword>
<dbReference type="PROSITE" id="PS50092">
    <property type="entry name" value="TSP1"/>
    <property type="match status" value="4"/>
</dbReference>
<dbReference type="Pfam" id="PF19028">
    <property type="entry name" value="TSP1_spondin"/>
    <property type="match status" value="1"/>
</dbReference>
<dbReference type="Pfam" id="PF02014">
    <property type="entry name" value="Reeler"/>
    <property type="match status" value="1"/>
</dbReference>
<feature type="signal peptide" evidence="13">
    <location>
        <begin position="1"/>
        <end position="22"/>
    </location>
</feature>
<dbReference type="Pfam" id="PF06468">
    <property type="entry name" value="Spond_N"/>
    <property type="match status" value="1"/>
</dbReference>
<dbReference type="SMART" id="SM00209">
    <property type="entry name" value="TSP1"/>
    <property type="match status" value="5"/>
</dbReference>
<keyword evidence="10" id="KW-0325">Glycoprotein</keyword>
<reference evidence="17" key="1">
    <citation type="submission" date="2018-07" db="EMBL/GenBank/DDBJ databases">
        <authorList>
            <person name="Quirk P.G."/>
            <person name="Krulwich T.A."/>
        </authorList>
    </citation>
    <scope>NUCLEOTIDE SEQUENCE</scope>
</reference>
<dbReference type="CDD" id="cd00109">
    <property type="entry name" value="Kunitz-type"/>
    <property type="match status" value="1"/>
</dbReference>
<dbReference type="GO" id="GO:0007155">
    <property type="term" value="P:cell adhesion"/>
    <property type="evidence" value="ECO:0007669"/>
    <property type="project" value="UniProtKB-KW"/>
</dbReference>
<dbReference type="GO" id="GO:0031012">
    <property type="term" value="C:extracellular matrix"/>
    <property type="evidence" value="ECO:0007669"/>
    <property type="project" value="TreeGrafter"/>
</dbReference>
<dbReference type="PROSITE" id="PS50279">
    <property type="entry name" value="BPTI_KUNITZ_2"/>
    <property type="match status" value="1"/>
</dbReference>
<evidence type="ECO:0000256" key="2">
    <source>
        <dbReference type="ARBA" id="ARBA00019594"/>
    </source>
</evidence>
<evidence type="ECO:0000256" key="9">
    <source>
        <dbReference type="ARBA" id="ARBA00023157"/>
    </source>
</evidence>
<evidence type="ECO:0000259" key="15">
    <source>
        <dbReference type="PROSITE" id="PS51019"/>
    </source>
</evidence>
<dbReference type="Gene3D" id="2.20.100.10">
    <property type="entry name" value="Thrombospondin type-1 (TSP1) repeat"/>
    <property type="match status" value="4"/>
</dbReference>
<evidence type="ECO:0000256" key="13">
    <source>
        <dbReference type="SAM" id="SignalP"/>
    </source>
</evidence>
<dbReference type="InterPro" id="IPR000884">
    <property type="entry name" value="TSP1_rpt"/>
</dbReference>
<protein>
    <recommendedName>
        <fullName evidence="2">Spondin-1</fullName>
    </recommendedName>
    <alternativeName>
        <fullName evidence="11">F-spondin</fullName>
    </alternativeName>
</protein>
<dbReference type="InterPro" id="IPR002861">
    <property type="entry name" value="Reeler_dom"/>
</dbReference>
<dbReference type="SMART" id="SM00131">
    <property type="entry name" value="KU"/>
    <property type="match status" value="1"/>
</dbReference>
<keyword evidence="8" id="KW-0130">Cell adhesion</keyword>
<evidence type="ECO:0000256" key="11">
    <source>
        <dbReference type="ARBA" id="ARBA00030964"/>
    </source>
</evidence>
<dbReference type="InterPro" id="IPR036880">
    <property type="entry name" value="Kunitz_BPTI_sf"/>
</dbReference>
<evidence type="ECO:0000256" key="10">
    <source>
        <dbReference type="ARBA" id="ARBA00023180"/>
    </source>
</evidence>
<dbReference type="PRINTS" id="PR00759">
    <property type="entry name" value="BASICPTASE"/>
</dbReference>
<keyword evidence="9" id="KW-1015">Disulfide bond</keyword>
<dbReference type="NCBIfam" id="NF038123">
    <property type="entry name" value="NF038123_dom"/>
    <property type="match status" value="1"/>
</dbReference>
<keyword evidence="7" id="KW-0677">Repeat</keyword>
<evidence type="ECO:0000259" key="16">
    <source>
        <dbReference type="PROSITE" id="PS51020"/>
    </source>
</evidence>
<dbReference type="SUPFAM" id="SSF57362">
    <property type="entry name" value="BPTI-like"/>
    <property type="match status" value="1"/>
</dbReference>
<keyword evidence="5" id="KW-0479">Metal-binding</keyword>
<evidence type="ECO:0000259" key="14">
    <source>
        <dbReference type="PROSITE" id="PS50279"/>
    </source>
</evidence>
<dbReference type="InterPro" id="IPR038678">
    <property type="entry name" value="Spondin_N_sf"/>
</dbReference>
<dbReference type="Gene3D" id="4.10.410.10">
    <property type="entry name" value="Pancreatic trypsin inhibitor Kunitz domain"/>
    <property type="match status" value="1"/>
</dbReference>
<dbReference type="InterPro" id="IPR002223">
    <property type="entry name" value="Kunitz_BPTI"/>
</dbReference>
<dbReference type="InterPro" id="IPR051418">
    <property type="entry name" value="Spondin/Thrombospondin_T1"/>
</dbReference>
<dbReference type="PROSITE" id="PS51020">
    <property type="entry name" value="SPONDIN"/>
    <property type="match status" value="1"/>
</dbReference>
<name>A0A336LL51_CULSO</name>
<evidence type="ECO:0000256" key="6">
    <source>
        <dbReference type="ARBA" id="ARBA00022729"/>
    </source>
</evidence>
<dbReference type="EMBL" id="UFQT01000038">
    <property type="protein sequence ID" value="SSX18435.1"/>
    <property type="molecule type" value="Genomic_DNA"/>
</dbReference>
<dbReference type="OMA" id="IPRIEGC"/>
<dbReference type="AlphaFoldDB" id="A0A336LL51"/>
<dbReference type="InterPro" id="IPR042307">
    <property type="entry name" value="Reeler_sf"/>
</dbReference>
<evidence type="ECO:0000256" key="5">
    <source>
        <dbReference type="ARBA" id="ARBA00022723"/>
    </source>
</evidence>
<dbReference type="VEuPathDB" id="VectorBase:CSON009712"/>
<feature type="region of interest" description="Disordered" evidence="12">
    <location>
        <begin position="620"/>
        <end position="645"/>
    </location>
</feature>
<dbReference type="GO" id="GO:0046872">
    <property type="term" value="F:metal ion binding"/>
    <property type="evidence" value="ECO:0007669"/>
    <property type="project" value="UniProtKB-KW"/>
</dbReference>
<evidence type="ECO:0000256" key="3">
    <source>
        <dbReference type="ARBA" id="ARBA00022525"/>
    </source>
</evidence>
<feature type="chain" id="PRO_5016257424" description="Spondin-1" evidence="13">
    <location>
        <begin position="23"/>
        <end position="884"/>
    </location>
</feature>
<evidence type="ECO:0000256" key="7">
    <source>
        <dbReference type="ARBA" id="ARBA00022737"/>
    </source>
</evidence>
<comment type="subcellular location">
    <subcellularLocation>
        <location evidence="1">Secreted</location>
        <location evidence="1">Extracellular space</location>
        <location evidence="1">Extracellular matrix</location>
    </subcellularLocation>
</comment>
<dbReference type="Pfam" id="PF00014">
    <property type="entry name" value="Kunitz_BPTI"/>
    <property type="match status" value="1"/>
</dbReference>
<dbReference type="InterPro" id="IPR009465">
    <property type="entry name" value="Spondin_N"/>
</dbReference>
<dbReference type="GO" id="GO:0004867">
    <property type="term" value="F:serine-type endopeptidase inhibitor activity"/>
    <property type="evidence" value="ECO:0007669"/>
    <property type="project" value="InterPro"/>
</dbReference>
<dbReference type="PROSITE" id="PS51019">
    <property type="entry name" value="REELIN"/>
    <property type="match status" value="1"/>
</dbReference>
<keyword evidence="3" id="KW-0964">Secreted</keyword>
<dbReference type="PANTHER" id="PTHR11311:SF16">
    <property type="entry name" value="SPONDIN-1"/>
    <property type="match status" value="1"/>
</dbReference>
<accession>A0A336LL51</accession>
<dbReference type="Pfam" id="PF00090">
    <property type="entry name" value="TSP_1"/>
    <property type="match status" value="3"/>
</dbReference>
<evidence type="ECO:0000313" key="17">
    <source>
        <dbReference type="EMBL" id="SSX18435.1"/>
    </source>
</evidence>
<feature type="domain" description="Reelin" evidence="15">
    <location>
        <begin position="10"/>
        <end position="188"/>
    </location>
</feature>
<organism evidence="17">
    <name type="scientific">Culicoides sonorensis</name>
    <name type="common">Biting midge</name>
    <dbReference type="NCBI Taxonomy" id="179676"/>
    <lineage>
        <taxon>Eukaryota</taxon>
        <taxon>Metazoa</taxon>
        <taxon>Ecdysozoa</taxon>
        <taxon>Arthropoda</taxon>
        <taxon>Hexapoda</taxon>
        <taxon>Insecta</taxon>
        <taxon>Pterygota</taxon>
        <taxon>Neoptera</taxon>
        <taxon>Endopterygota</taxon>
        <taxon>Diptera</taxon>
        <taxon>Nematocera</taxon>
        <taxon>Chironomoidea</taxon>
        <taxon>Ceratopogonidae</taxon>
        <taxon>Ceratopogoninae</taxon>
        <taxon>Culicoides</taxon>
        <taxon>Monoculicoides</taxon>
    </lineage>
</organism>
<feature type="domain" description="Spondin" evidence="16">
    <location>
        <begin position="189"/>
        <end position="379"/>
    </location>
</feature>
<dbReference type="SUPFAM" id="SSF82895">
    <property type="entry name" value="TSP-1 type 1 repeat"/>
    <property type="match status" value="4"/>
</dbReference>
<evidence type="ECO:0000256" key="8">
    <source>
        <dbReference type="ARBA" id="ARBA00022889"/>
    </source>
</evidence>
<proteinExistence type="predicted"/>
<evidence type="ECO:0000256" key="12">
    <source>
        <dbReference type="SAM" id="MobiDB-lite"/>
    </source>
</evidence>
<dbReference type="FunFam" id="2.60.40.2130:FF:000002">
    <property type="entry name" value="Putative Spondin-1"/>
    <property type="match status" value="1"/>
</dbReference>
<dbReference type="CDD" id="cd08544">
    <property type="entry name" value="Reeler"/>
    <property type="match status" value="1"/>
</dbReference>
<gene>
    <name evidence="17" type="primary">CSON009712</name>
</gene>
<keyword evidence="4" id="KW-0272">Extracellular matrix</keyword>
<evidence type="ECO:0000256" key="4">
    <source>
        <dbReference type="ARBA" id="ARBA00022530"/>
    </source>
</evidence>
<dbReference type="InterPro" id="IPR036383">
    <property type="entry name" value="TSP1_rpt_sf"/>
</dbReference>